<dbReference type="Proteomes" id="UP000027265">
    <property type="component" value="Unassembled WGS sequence"/>
</dbReference>
<evidence type="ECO:0000313" key="3">
    <source>
        <dbReference type="Proteomes" id="UP000027265"/>
    </source>
</evidence>
<organism evidence="2 3">
    <name type="scientific">Jaapia argillacea MUCL 33604</name>
    <dbReference type="NCBI Taxonomy" id="933084"/>
    <lineage>
        <taxon>Eukaryota</taxon>
        <taxon>Fungi</taxon>
        <taxon>Dikarya</taxon>
        <taxon>Basidiomycota</taxon>
        <taxon>Agaricomycotina</taxon>
        <taxon>Agaricomycetes</taxon>
        <taxon>Agaricomycetidae</taxon>
        <taxon>Jaapiales</taxon>
        <taxon>Jaapiaceae</taxon>
        <taxon>Jaapia</taxon>
    </lineage>
</organism>
<name>A0A067QLE3_9AGAM</name>
<protein>
    <submittedName>
        <fullName evidence="2">Uncharacterized protein</fullName>
    </submittedName>
</protein>
<sequence length="58" mass="6599">MMGQALYTGVRPRPRSSEGRNTDKLENPRQLLSTRKMENNDDSPANWARRSPTGPRNS</sequence>
<accession>A0A067QLE3</accession>
<keyword evidence="3" id="KW-1185">Reference proteome</keyword>
<evidence type="ECO:0000313" key="2">
    <source>
        <dbReference type="EMBL" id="KDQ64347.1"/>
    </source>
</evidence>
<reference evidence="3" key="1">
    <citation type="journal article" date="2014" name="Proc. Natl. Acad. Sci. U.S.A.">
        <title>Extensive sampling of basidiomycete genomes demonstrates inadequacy of the white-rot/brown-rot paradigm for wood decay fungi.</title>
        <authorList>
            <person name="Riley R."/>
            <person name="Salamov A.A."/>
            <person name="Brown D.W."/>
            <person name="Nagy L.G."/>
            <person name="Floudas D."/>
            <person name="Held B.W."/>
            <person name="Levasseur A."/>
            <person name="Lombard V."/>
            <person name="Morin E."/>
            <person name="Otillar R."/>
            <person name="Lindquist E.A."/>
            <person name="Sun H."/>
            <person name="LaButti K.M."/>
            <person name="Schmutz J."/>
            <person name="Jabbour D."/>
            <person name="Luo H."/>
            <person name="Baker S.E."/>
            <person name="Pisabarro A.G."/>
            <person name="Walton J.D."/>
            <person name="Blanchette R.A."/>
            <person name="Henrissat B."/>
            <person name="Martin F."/>
            <person name="Cullen D."/>
            <person name="Hibbett D.S."/>
            <person name="Grigoriev I.V."/>
        </authorList>
    </citation>
    <scope>NUCLEOTIDE SEQUENCE [LARGE SCALE GENOMIC DNA]</scope>
    <source>
        <strain evidence="3">MUCL 33604</strain>
    </source>
</reference>
<evidence type="ECO:0000256" key="1">
    <source>
        <dbReference type="SAM" id="MobiDB-lite"/>
    </source>
</evidence>
<gene>
    <name evidence="2" type="ORF">JAAARDRAFT_27976</name>
</gene>
<proteinExistence type="predicted"/>
<dbReference type="HOGENOM" id="CLU_2979393_0_0_1"/>
<dbReference type="InParanoid" id="A0A067QLE3"/>
<feature type="region of interest" description="Disordered" evidence="1">
    <location>
        <begin position="1"/>
        <end position="58"/>
    </location>
</feature>
<dbReference type="AlphaFoldDB" id="A0A067QLE3"/>
<feature type="compositionally biased region" description="Basic and acidic residues" evidence="1">
    <location>
        <begin position="15"/>
        <end position="27"/>
    </location>
</feature>
<dbReference type="EMBL" id="KL197709">
    <property type="protein sequence ID" value="KDQ64347.1"/>
    <property type="molecule type" value="Genomic_DNA"/>
</dbReference>
<feature type="non-terminal residue" evidence="2">
    <location>
        <position position="1"/>
    </location>
</feature>